<evidence type="ECO:0000313" key="10">
    <source>
        <dbReference type="Proteomes" id="UP001595715"/>
    </source>
</evidence>
<dbReference type="Gene3D" id="3.30.565.10">
    <property type="entry name" value="Histidine kinase-like ATPase, C-terminal domain"/>
    <property type="match status" value="1"/>
</dbReference>
<gene>
    <name evidence="9" type="ORF">ACFOZ8_06710</name>
</gene>
<dbReference type="PANTHER" id="PTHR34220">
    <property type="entry name" value="SENSOR HISTIDINE KINASE YPDA"/>
    <property type="match status" value="1"/>
</dbReference>
<organism evidence="9 10">
    <name type="scientific">Paenibacillus xanthanilyticus</name>
    <dbReference type="NCBI Taxonomy" id="1783531"/>
    <lineage>
        <taxon>Bacteria</taxon>
        <taxon>Bacillati</taxon>
        <taxon>Bacillota</taxon>
        <taxon>Bacilli</taxon>
        <taxon>Bacillales</taxon>
        <taxon>Paenibacillaceae</taxon>
        <taxon>Paenibacillus</taxon>
    </lineage>
</organism>
<dbReference type="Pfam" id="PF00672">
    <property type="entry name" value="HAMP"/>
    <property type="match status" value="1"/>
</dbReference>
<dbReference type="SMART" id="SM00304">
    <property type="entry name" value="HAMP"/>
    <property type="match status" value="1"/>
</dbReference>
<dbReference type="RefSeq" id="WP_377718038.1">
    <property type="nucleotide sequence ID" value="NZ_JBHSAM010000017.1"/>
</dbReference>
<accession>A0ABV8JWN2</accession>
<dbReference type="InterPro" id="IPR050640">
    <property type="entry name" value="Bact_2-comp_sensor_kinase"/>
</dbReference>
<dbReference type="Pfam" id="PF06580">
    <property type="entry name" value="His_kinase"/>
    <property type="match status" value="1"/>
</dbReference>
<reference evidence="10" key="1">
    <citation type="journal article" date="2019" name="Int. J. Syst. Evol. Microbiol.">
        <title>The Global Catalogue of Microorganisms (GCM) 10K type strain sequencing project: providing services to taxonomists for standard genome sequencing and annotation.</title>
        <authorList>
            <consortium name="The Broad Institute Genomics Platform"/>
            <consortium name="The Broad Institute Genome Sequencing Center for Infectious Disease"/>
            <person name="Wu L."/>
            <person name="Ma J."/>
        </authorList>
    </citation>
    <scope>NUCLEOTIDE SEQUENCE [LARGE SCALE GENOMIC DNA]</scope>
    <source>
        <strain evidence="10">IBRC-M 10987</strain>
    </source>
</reference>
<dbReference type="EC" id="2.7.13.3" evidence="9"/>
<dbReference type="InterPro" id="IPR010559">
    <property type="entry name" value="Sig_transdc_His_kin_internal"/>
</dbReference>
<dbReference type="CDD" id="cd06225">
    <property type="entry name" value="HAMP"/>
    <property type="match status" value="1"/>
</dbReference>
<dbReference type="EMBL" id="JBHSAM010000017">
    <property type="protein sequence ID" value="MFC4099347.1"/>
    <property type="molecule type" value="Genomic_DNA"/>
</dbReference>
<evidence type="ECO:0000256" key="7">
    <source>
        <dbReference type="SAM" id="Phobius"/>
    </source>
</evidence>
<dbReference type="InterPro" id="IPR036890">
    <property type="entry name" value="HATPase_C_sf"/>
</dbReference>
<evidence type="ECO:0000256" key="3">
    <source>
        <dbReference type="ARBA" id="ARBA00022553"/>
    </source>
</evidence>
<dbReference type="Pfam" id="PF02518">
    <property type="entry name" value="HATPase_c"/>
    <property type="match status" value="1"/>
</dbReference>
<proteinExistence type="predicted"/>
<keyword evidence="7" id="KW-0812">Transmembrane</keyword>
<dbReference type="PANTHER" id="PTHR34220:SF7">
    <property type="entry name" value="SENSOR HISTIDINE KINASE YPDA"/>
    <property type="match status" value="1"/>
</dbReference>
<sequence length="578" mass="65352">MLKINKRMFRSLRVQLVAGVLLVTLPLIALLIASNHYSIQVVRGQIAQSSQNTVSLYMNQIDNSLEETGNYLYTLAAQETSLMNLKLWEGNYHQAYNQAKIEMYNKISEEIATQKQVDTLFIYSSANDDLIQTTTGRSTFEERRQVTEEVKRLLRDQLAPGSAANDNWSVLNAGGHHYLCLIVRTGNVYVGALVHTDSLRFPFHLVDLGADGRVVLTDSRDQPLSDSDFFAADPALQLAYDKTGYHLTGAEDRYLLVGAPSAQGSFHVVALIPNEAILEKLPFLQRIFSGISVGAIVLVLLLLTFMRKVILAPVKNLVLAMRKLSGGQLDARLAERSASYEMELMNRTYNNMVGQIQELKISVYEEQLNVQRAELKQLQLQVNPHFFLNALNIIYNLASVKEFALIKEMSLCLVKYFRYTFRSAMAFVELQEEIAHIRNYLNIQALRYPDQLTYRIDVDESCARQPIPLLMIQPFVENAVKHAFVMDKPLDIAIEVRAEAEAMLNIVIQDNGKGFHPDLLAKLQSGQSLSNEQGEHIGIWNVQHRLKLMFQDQRSGIRFSNNTSCGARIELWLPQAEA</sequence>
<keyword evidence="6 7" id="KW-0472">Membrane</keyword>
<evidence type="ECO:0000313" key="9">
    <source>
        <dbReference type="EMBL" id="MFC4099347.1"/>
    </source>
</evidence>
<dbReference type="SUPFAM" id="SSF158472">
    <property type="entry name" value="HAMP domain-like"/>
    <property type="match status" value="1"/>
</dbReference>
<keyword evidence="5 9" id="KW-0418">Kinase</keyword>
<dbReference type="Gene3D" id="6.10.340.10">
    <property type="match status" value="1"/>
</dbReference>
<name>A0ABV8JWN2_9BACL</name>
<dbReference type="Proteomes" id="UP001595715">
    <property type="component" value="Unassembled WGS sequence"/>
</dbReference>
<evidence type="ECO:0000256" key="5">
    <source>
        <dbReference type="ARBA" id="ARBA00022777"/>
    </source>
</evidence>
<dbReference type="InterPro" id="IPR003594">
    <property type="entry name" value="HATPase_dom"/>
</dbReference>
<keyword evidence="4 9" id="KW-0808">Transferase</keyword>
<dbReference type="InterPro" id="IPR003660">
    <property type="entry name" value="HAMP_dom"/>
</dbReference>
<keyword evidence="10" id="KW-1185">Reference proteome</keyword>
<keyword evidence="2" id="KW-1003">Cell membrane</keyword>
<evidence type="ECO:0000256" key="2">
    <source>
        <dbReference type="ARBA" id="ARBA00022475"/>
    </source>
</evidence>
<protein>
    <submittedName>
        <fullName evidence="9">Sensor histidine kinase</fullName>
        <ecNumber evidence="9">2.7.13.3</ecNumber>
    </submittedName>
</protein>
<feature type="transmembrane region" description="Helical" evidence="7">
    <location>
        <begin position="287"/>
        <end position="306"/>
    </location>
</feature>
<evidence type="ECO:0000259" key="8">
    <source>
        <dbReference type="PROSITE" id="PS50885"/>
    </source>
</evidence>
<keyword evidence="3" id="KW-0597">Phosphoprotein</keyword>
<keyword evidence="7" id="KW-1133">Transmembrane helix</keyword>
<evidence type="ECO:0000256" key="6">
    <source>
        <dbReference type="ARBA" id="ARBA00023136"/>
    </source>
</evidence>
<feature type="domain" description="HAMP" evidence="8">
    <location>
        <begin position="308"/>
        <end position="361"/>
    </location>
</feature>
<evidence type="ECO:0000256" key="4">
    <source>
        <dbReference type="ARBA" id="ARBA00022679"/>
    </source>
</evidence>
<dbReference type="SUPFAM" id="SSF55874">
    <property type="entry name" value="ATPase domain of HSP90 chaperone/DNA topoisomerase II/histidine kinase"/>
    <property type="match status" value="1"/>
</dbReference>
<comment type="subcellular location">
    <subcellularLocation>
        <location evidence="1">Cell membrane</location>
        <topology evidence="1">Multi-pass membrane protein</topology>
    </subcellularLocation>
</comment>
<dbReference type="PROSITE" id="PS50885">
    <property type="entry name" value="HAMP"/>
    <property type="match status" value="1"/>
</dbReference>
<comment type="caution">
    <text evidence="9">The sequence shown here is derived from an EMBL/GenBank/DDBJ whole genome shotgun (WGS) entry which is preliminary data.</text>
</comment>
<evidence type="ECO:0000256" key="1">
    <source>
        <dbReference type="ARBA" id="ARBA00004651"/>
    </source>
</evidence>
<dbReference type="GO" id="GO:0004673">
    <property type="term" value="F:protein histidine kinase activity"/>
    <property type="evidence" value="ECO:0007669"/>
    <property type="project" value="UniProtKB-EC"/>
</dbReference>